<gene>
    <name evidence="2" type="ORF">SAMN05444364_11728</name>
</gene>
<dbReference type="Pfam" id="PF23400">
    <property type="entry name" value="CARF_Card1"/>
    <property type="match status" value="1"/>
</dbReference>
<accession>A0AAX2F4U9</accession>
<evidence type="ECO:0000259" key="1">
    <source>
        <dbReference type="Pfam" id="PF23400"/>
    </source>
</evidence>
<dbReference type="InterPro" id="IPR011856">
    <property type="entry name" value="tRNA_endonuc-like_dom_sf"/>
</dbReference>
<dbReference type="GO" id="GO:0003676">
    <property type="term" value="F:nucleic acid binding"/>
    <property type="evidence" value="ECO:0007669"/>
    <property type="project" value="InterPro"/>
</dbReference>
<feature type="domain" description="Card1 CARF" evidence="1">
    <location>
        <begin position="5"/>
        <end position="124"/>
    </location>
</feature>
<dbReference type="AlphaFoldDB" id="A0AAX2F4U9"/>
<protein>
    <recommendedName>
        <fullName evidence="1">Card1 CARF domain-containing protein</fullName>
    </recommendedName>
</protein>
<dbReference type="Gene3D" id="3.40.1350.10">
    <property type="match status" value="1"/>
</dbReference>
<dbReference type="InterPro" id="IPR011335">
    <property type="entry name" value="Restrct_endonuc-II-like"/>
</dbReference>
<dbReference type="EMBL" id="FQWA01000017">
    <property type="protein sequence ID" value="SHF91380.1"/>
    <property type="molecule type" value="Genomic_DNA"/>
</dbReference>
<evidence type="ECO:0000313" key="3">
    <source>
        <dbReference type="Proteomes" id="UP000184105"/>
    </source>
</evidence>
<dbReference type="Proteomes" id="UP000184105">
    <property type="component" value="Unassembled WGS sequence"/>
</dbReference>
<evidence type="ECO:0000313" key="2">
    <source>
        <dbReference type="EMBL" id="SHF91380.1"/>
    </source>
</evidence>
<comment type="caution">
    <text evidence="2">The sequence shown here is derived from an EMBL/GenBank/DDBJ whole genome shotgun (WGS) entry which is preliminary data.</text>
</comment>
<dbReference type="Gene3D" id="3.40.50.10770">
    <property type="entry name" value="Hypothetical protein VC1899 like domain (Restriction endonuclease-like)"/>
    <property type="match status" value="1"/>
</dbReference>
<dbReference type="RefSeq" id="WP_025839848.1">
    <property type="nucleotide sequence ID" value="NZ_BAKP01000063.1"/>
</dbReference>
<organism evidence="2 3">
    <name type="scientific">Prevotella scopos JCM 17725</name>
    <dbReference type="NCBI Taxonomy" id="1236518"/>
    <lineage>
        <taxon>Bacteria</taxon>
        <taxon>Pseudomonadati</taxon>
        <taxon>Bacteroidota</taxon>
        <taxon>Bacteroidia</taxon>
        <taxon>Bacteroidales</taxon>
        <taxon>Prevotellaceae</taxon>
        <taxon>Prevotella</taxon>
    </lineage>
</organism>
<name>A0AAX2F4U9_9BACT</name>
<reference evidence="2 3" key="1">
    <citation type="submission" date="2016-11" db="EMBL/GenBank/DDBJ databases">
        <authorList>
            <person name="Varghese N."/>
            <person name="Submissions S."/>
        </authorList>
    </citation>
    <scope>NUCLEOTIDE SEQUENCE [LARGE SCALE GENOMIC DNA]</scope>
    <source>
        <strain evidence="2 3">DSM 22613</strain>
    </source>
</reference>
<sequence>MKKKIHIALVGGQTMPIFLGIKESSPDEVLLVHSKKSLSEAKHIKELCSEKCQLLEFPPVDYEAIKISVESLLDRLTDDEITINLSGGTKPWALLFALQTQRMENVTLLYIDQNGICYDYTQQKKWRSKGLSMKEIMLYNGQPAERHTLLDDYTEDDFKAMRAIKAIRQYNFKEFKELTTPRKEGQIKINNQSKGTLRTSNSSYIEWDKNENRVTLSLYGRSGFKESTYESPHIMQIIFNSGWFEYEVAQMISQWEYAKEVWLNNIYPYNNKLPKNEIDVIINTGYKLLMVECKTQIYDNTDIDKFNTAAKNYGGLGSKAIFITDAKMRPEAIEKCSDSHILSFSMKNFNNHHSAQETLFQLLNQELFYTNTR</sequence>
<proteinExistence type="predicted"/>
<dbReference type="SUPFAM" id="SSF52980">
    <property type="entry name" value="Restriction endonuclease-like"/>
    <property type="match status" value="1"/>
</dbReference>
<dbReference type="InterPro" id="IPR056339">
    <property type="entry name" value="CARF_Card1"/>
</dbReference>
<keyword evidence="3" id="KW-1185">Reference proteome</keyword>